<protein>
    <submittedName>
        <fullName evidence="1">Uncharacterized protein</fullName>
    </submittedName>
</protein>
<keyword evidence="2" id="KW-1185">Reference proteome</keyword>
<accession>A0A1I2I3V9</accession>
<dbReference type="AlphaFoldDB" id="A0A1I2I3V9"/>
<dbReference type="Gene3D" id="3.40.50.1010">
    <property type="entry name" value="5'-nuclease"/>
    <property type="match status" value="1"/>
</dbReference>
<evidence type="ECO:0000313" key="1">
    <source>
        <dbReference type="EMBL" id="SFF36348.1"/>
    </source>
</evidence>
<gene>
    <name evidence="1" type="ORF">SAMN04488541_102841</name>
</gene>
<evidence type="ECO:0000313" key="2">
    <source>
        <dbReference type="Proteomes" id="UP000199513"/>
    </source>
</evidence>
<dbReference type="STRING" id="1003.SAMN04488541_102841"/>
<sequence length="76" mass="8816">MIDELTLIGQNDSLKKQTIEAMKKYNLLSNDVIILVDCKNNQINYVACYDPDFKGFYEDENINLISDGLVFDKYFP</sequence>
<proteinExistence type="predicted"/>
<reference evidence="1 2" key="1">
    <citation type="submission" date="2016-10" db="EMBL/GenBank/DDBJ databases">
        <authorList>
            <person name="de Groot N.N."/>
        </authorList>
    </citation>
    <scope>NUCLEOTIDE SEQUENCE [LARGE SCALE GENOMIC DNA]</scope>
    <source>
        <strain>GEY</strain>
        <strain evidence="2">DSM 9560</strain>
    </source>
</reference>
<organism evidence="1 2">
    <name type="scientific">Thermoflexibacter ruber</name>
    <dbReference type="NCBI Taxonomy" id="1003"/>
    <lineage>
        <taxon>Bacteria</taxon>
        <taxon>Pseudomonadati</taxon>
        <taxon>Bacteroidota</taxon>
        <taxon>Cytophagia</taxon>
        <taxon>Cytophagales</taxon>
        <taxon>Thermoflexibacteraceae</taxon>
        <taxon>Thermoflexibacter</taxon>
    </lineage>
</organism>
<name>A0A1I2I3V9_9BACT</name>
<dbReference type="EMBL" id="FONY01000028">
    <property type="protein sequence ID" value="SFF36348.1"/>
    <property type="molecule type" value="Genomic_DNA"/>
</dbReference>
<dbReference type="Proteomes" id="UP000199513">
    <property type="component" value="Unassembled WGS sequence"/>
</dbReference>